<dbReference type="AlphaFoldDB" id="A0A6N3GG49"/>
<reference evidence="2" key="1">
    <citation type="submission" date="2019-11" db="EMBL/GenBank/DDBJ databases">
        <authorList>
            <person name="Feng L."/>
        </authorList>
    </citation>
    <scope>NUCLEOTIDE SEQUENCE</scope>
    <source>
        <strain evidence="2">CParaputrificumLFYP93</strain>
    </source>
</reference>
<gene>
    <name evidence="2" type="ORF">CPLFYP93_03050</name>
</gene>
<keyword evidence="1" id="KW-1133">Transmembrane helix</keyword>
<evidence type="ECO:0000256" key="1">
    <source>
        <dbReference type="SAM" id="Phobius"/>
    </source>
</evidence>
<keyword evidence="1" id="KW-0472">Membrane</keyword>
<name>A0A6N3GG49_9CLOT</name>
<evidence type="ECO:0000313" key="2">
    <source>
        <dbReference type="EMBL" id="VYU62871.1"/>
    </source>
</evidence>
<sequence length="72" mass="8233">MIAVVFFISKTFAAVVLFKLSYGSNRIMAPYEIWSNPNEMSIVFFIIEMLFNIVLFASLICKGTDIRRGCDE</sequence>
<dbReference type="RefSeq" id="WP_156562885.1">
    <property type="nucleotide sequence ID" value="NZ_CACRTV010000080.1"/>
</dbReference>
<dbReference type="EMBL" id="CACRTV010000080">
    <property type="protein sequence ID" value="VYU62871.1"/>
    <property type="molecule type" value="Genomic_DNA"/>
</dbReference>
<feature type="transmembrane region" description="Helical" evidence="1">
    <location>
        <begin position="42"/>
        <end position="61"/>
    </location>
</feature>
<organism evidence="2">
    <name type="scientific">Clostridium paraputrificum</name>
    <dbReference type="NCBI Taxonomy" id="29363"/>
    <lineage>
        <taxon>Bacteria</taxon>
        <taxon>Bacillati</taxon>
        <taxon>Bacillota</taxon>
        <taxon>Clostridia</taxon>
        <taxon>Eubacteriales</taxon>
        <taxon>Clostridiaceae</taxon>
        <taxon>Clostridium</taxon>
    </lineage>
</organism>
<proteinExistence type="predicted"/>
<protein>
    <submittedName>
        <fullName evidence="2">Uncharacterized protein</fullName>
    </submittedName>
</protein>
<accession>A0A6N3GG49</accession>
<keyword evidence="1" id="KW-0812">Transmembrane</keyword>